<comment type="caution">
    <text evidence="1">The sequence shown here is derived from an EMBL/GenBank/DDBJ whole genome shotgun (WGS) entry which is preliminary data.</text>
</comment>
<dbReference type="AlphaFoldDB" id="A0A0W0R209"/>
<dbReference type="STRING" id="45056.Lade_1508"/>
<dbReference type="RefSeq" id="WP_058462589.1">
    <property type="nucleotide sequence ID" value="NZ_CAAAHS010000015.1"/>
</dbReference>
<gene>
    <name evidence="1" type="ORF">Lade_1508</name>
</gene>
<dbReference type="EMBL" id="LNKA01000009">
    <property type="protein sequence ID" value="KTC65135.1"/>
    <property type="molecule type" value="Genomic_DNA"/>
</dbReference>
<proteinExistence type="predicted"/>
<keyword evidence="2" id="KW-1185">Reference proteome</keyword>
<accession>A0A0W0R209</accession>
<reference evidence="1 2" key="1">
    <citation type="submission" date="2015-11" db="EMBL/GenBank/DDBJ databases">
        <title>Identification of large and diverse effector repertoires of 38 Legionella species.</title>
        <authorList>
            <person name="Burstein D."/>
            <person name="Amaro F."/>
            <person name="Zusman T."/>
            <person name="Lifshitz Z."/>
            <person name="Cohen O."/>
            <person name="Gilbert J.A."/>
            <person name="Pupko T."/>
            <person name="Shuman H.A."/>
            <person name="Segal G."/>
        </authorList>
    </citation>
    <scope>NUCLEOTIDE SEQUENCE [LARGE SCALE GENOMIC DNA]</scope>
    <source>
        <strain evidence="1 2">1762-AUS-E</strain>
    </source>
</reference>
<organism evidence="1 2">
    <name type="scientific">Legionella adelaidensis</name>
    <dbReference type="NCBI Taxonomy" id="45056"/>
    <lineage>
        <taxon>Bacteria</taxon>
        <taxon>Pseudomonadati</taxon>
        <taxon>Pseudomonadota</taxon>
        <taxon>Gammaproteobacteria</taxon>
        <taxon>Legionellales</taxon>
        <taxon>Legionellaceae</taxon>
        <taxon>Legionella</taxon>
    </lineage>
</organism>
<evidence type="ECO:0000313" key="2">
    <source>
        <dbReference type="Proteomes" id="UP000054859"/>
    </source>
</evidence>
<dbReference type="OrthoDB" id="5640307at2"/>
<sequence>MTNKHDGITSIVLKALLEGQKLNRKDFNNGSLHSWISAIRNQRYIPVESIATSDRTCDYFMLPYEIKRCLTPILRQQQRQEMREQVFRRRQQQAIRKLEQASVGIQADKTKTCKEIVSLEVPASELTGGGSDE</sequence>
<evidence type="ECO:0000313" key="1">
    <source>
        <dbReference type="EMBL" id="KTC65135.1"/>
    </source>
</evidence>
<protein>
    <submittedName>
        <fullName evidence="1">Uncharacterized protein</fullName>
    </submittedName>
</protein>
<dbReference type="PATRIC" id="fig|45056.6.peg.1557"/>
<name>A0A0W0R209_9GAMM</name>
<dbReference type="Proteomes" id="UP000054859">
    <property type="component" value="Unassembled WGS sequence"/>
</dbReference>